<feature type="signal peptide" evidence="2">
    <location>
        <begin position="1"/>
        <end position="23"/>
    </location>
</feature>
<proteinExistence type="predicted"/>
<accession>A0A0R0DLW3</accession>
<feature type="chain" id="PRO_5006396044" description="DUF4189 domain-containing protein" evidence="2">
    <location>
        <begin position="24"/>
        <end position="157"/>
    </location>
</feature>
<dbReference type="PATRIC" id="fig|659018.3.peg.2979"/>
<evidence type="ECO:0000313" key="3">
    <source>
        <dbReference type="EMBL" id="KRG82390.1"/>
    </source>
</evidence>
<reference evidence="3 4" key="1">
    <citation type="submission" date="2015-05" db="EMBL/GenBank/DDBJ databases">
        <title>Genome sequencing and analysis of members of genus Stenotrophomonas.</title>
        <authorList>
            <person name="Patil P.P."/>
            <person name="Midha S."/>
            <person name="Patil P.B."/>
        </authorList>
    </citation>
    <scope>NUCLEOTIDE SEQUENCE [LARGE SCALE GENOMIC DNA]</scope>
    <source>
        <strain evidence="3 4">JCM 16244</strain>
    </source>
</reference>
<dbReference type="OrthoDB" id="8815789at2"/>
<feature type="region of interest" description="Disordered" evidence="1">
    <location>
        <begin position="17"/>
        <end position="37"/>
    </location>
</feature>
<protein>
    <recommendedName>
        <fullName evidence="5">DUF4189 domain-containing protein</fullName>
    </recommendedName>
</protein>
<sequence length="157" mass="15886">MLGMATAVVLAACSAPSEPPATAAPPAAPETPAEVAEPVPDTAVVHAPATAPRACMIAGEFHLLGQVIRSRDCVQLAGGSTEAELQRACEGLAQVSAQMGGKAGEITYMQGCPSPSQGSCRGIFGKSFDGYYYERSADDLADLPASCAQGGGTWVAD</sequence>
<dbReference type="STRING" id="659018.ABB34_13745"/>
<dbReference type="AlphaFoldDB" id="A0A0R0DLW3"/>
<keyword evidence="2" id="KW-0732">Signal</keyword>
<evidence type="ECO:0000313" key="4">
    <source>
        <dbReference type="Proteomes" id="UP000050940"/>
    </source>
</evidence>
<evidence type="ECO:0000256" key="2">
    <source>
        <dbReference type="SAM" id="SignalP"/>
    </source>
</evidence>
<dbReference type="Proteomes" id="UP000050940">
    <property type="component" value="Unassembled WGS sequence"/>
</dbReference>
<comment type="caution">
    <text evidence="3">The sequence shown here is derived from an EMBL/GenBank/DDBJ whole genome shotgun (WGS) entry which is preliminary data.</text>
</comment>
<feature type="compositionally biased region" description="Pro residues" evidence="1">
    <location>
        <begin position="17"/>
        <end position="29"/>
    </location>
</feature>
<dbReference type="EMBL" id="LDJP01000092">
    <property type="protein sequence ID" value="KRG82390.1"/>
    <property type="molecule type" value="Genomic_DNA"/>
</dbReference>
<keyword evidence="4" id="KW-1185">Reference proteome</keyword>
<gene>
    <name evidence="3" type="ORF">ABB34_13745</name>
</gene>
<evidence type="ECO:0000256" key="1">
    <source>
        <dbReference type="SAM" id="MobiDB-lite"/>
    </source>
</evidence>
<organism evidence="3 4">
    <name type="scientific">Stenotrophomonas daejeonensis</name>
    <dbReference type="NCBI Taxonomy" id="659018"/>
    <lineage>
        <taxon>Bacteria</taxon>
        <taxon>Pseudomonadati</taxon>
        <taxon>Pseudomonadota</taxon>
        <taxon>Gammaproteobacteria</taxon>
        <taxon>Lysobacterales</taxon>
        <taxon>Lysobacteraceae</taxon>
        <taxon>Stenotrophomonas</taxon>
    </lineage>
</organism>
<evidence type="ECO:0008006" key="5">
    <source>
        <dbReference type="Google" id="ProtNLM"/>
    </source>
</evidence>
<name>A0A0R0DLW3_9GAMM</name>